<dbReference type="GO" id="GO:0003723">
    <property type="term" value="F:RNA binding"/>
    <property type="evidence" value="ECO:0007669"/>
    <property type="project" value="UniProtKB-UniRule"/>
</dbReference>
<dbReference type="InterPro" id="IPR035926">
    <property type="entry name" value="NusB-like_sf"/>
</dbReference>
<evidence type="ECO:0000256" key="2">
    <source>
        <dbReference type="ARBA" id="ARBA00022814"/>
    </source>
</evidence>
<proteinExistence type="inferred from homology"/>
<keyword evidence="9" id="KW-1185">Reference proteome</keyword>
<comment type="function">
    <text evidence="6">Involved in transcription antitermination. Required for transcription of ribosomal RNA (rRNA) genes. Binds specifically to the boxA antiterminator sequence of the ribosomal RNA (rrn) operons.</text>
</comment>
<dbReference type="InterPro" id="IPR011605">
    <property type="entry name" value="NusB_fam"/>
</dbReference>
<dbReference type="GO" id="GO:0005829">
    <property type="term" value="C:cytosol"/>
    <property type="evidence" value="ECO:0007669"/>
    <property type="project" value="TreeGrafter"/>
</dbReference>
<dbReference type="HAMAP" id="MF_00073">
    <property type="entry name" value="NusB"/>
    <property type="match status" value="1"/>
</dbReference>
<sequence>MERRRAREAALQALFGIDLGHTRPELAVRHALEVSELGEPSAAFVEQLVRGVLAHREEIDARIQRFSPEWSLERMANVDRNVLRLAVFEILHLPDMPPSVSINEAVELAKKYGDKDSSRFVNGILGQVARELAAGREGTEPE</sequence>
<name>A0A0K2SNL1_LIMPI</name>
<keyword evidence="2 6" id="KW-0889">Transcription antitermination</keyword>
<accession>A0A0K2SNL1</accession>
<dbReference type="STRING" id="1555112.LIP_2594"/>
<dbReference type="NCBIfam" id="TIGR01951">
    <property type="entry name" value="nusB"/>
    <property type="match status" value="1"/>
</dbReference>
<evidence type="ECO:0000313" key="8">
    <source>
        <dbReference type="EMBL" id="BAS28424.1"/>
    </source>
</evidence>
<dbReference type="InterPro" id="IPR006027">
    <property type="entry name" value="NusB_RsmB_TIM44"/>
</dbReference>
<dbReference type="Gene3D" id="1.10.940.10">
    <property type="entry name" value="NusB-like"/>
    <property type="match status" value="1"/>
</dbReference>
<protein>
    <recommendedName>
        <fullName evidence="6">Transcription antitermination protein NusB</fullName>
    </recommendedName>
    <alternativeName>
        <fullName evidence="6">Antitermination factor NusB</fullName>
    </alternativeName>
</protein>
<dbReference type="GO" id="GO:0031564">
    <property type="term" value="P:transcription antitermination"/>
    <property type="evidence" value="ECO:0007669"/>
    <property type="project" value="UniProtKB-KW"/>
</dbReference>
<feature type="domain" description="NusB/RsmB/TIM44" evidence="7">
    <location>
        <begin position="4"/>
        <end position="130"/>
    </location>
</feature>
<dbReference type="SUPFAM" id="SSF48013">
    <property type="entry name" value="NusB-like"/>
    <property type="match status" value="1"/>
</dbReference>
<evidence type="ECO:0000256" key="4">
    <source>
        <dbReference type="ARBA" id="ARBA00023015"/>
    </source>
</evidence>
<dbReference type="Pfam" id="PF01029">
    <property type="entry name" value="NusB"/>
    <property type="match status" value="1"/>
</dbReference>
<dbReference type="RefSeq" id="WP_068138754.1">
    <property type="nucleotide sequence ID" value="NZ_AP014924.1"/>
</dbReference>
<dbReference type="EMBL" id="AP014924">
    <property type="protein sequence ID" value="BAS28424.1"/>
    <property type="molecule type" value="Genomic_DNA"/>
</dbReference>
<dbReference type="PANTHER" id="PTHR11078">
    <property type="entry name" value="N UTILIZATION SUBSTANCE PROTEIN B-RELATED"/>
    <property type="match status" value="1"/>
</dbReference>
<dbReference type="GO" id="GO:0006353">
    <property type="term" value="P:DNA-templated transcription termination"/>
    <property type="evidence" value="ECO:0007669"/>
    <property type="project" value="UniProtKB-UniRule"/>
</dbReference>
<keyword evidence="4 6" id="KW-0805">Transcription regulation</keyword>
<dbReference type="CDD" id="cd00619">
    <property type="entry name" value="Terminator_NusB"/>
    <property type="match status" value="1"/>
</dbReference>
<dbReference type="PATRIC" id="fig|1555112.3.peg.2634"/>
<keyword evidence="3 6" id="KW-0694">RNA-binding</keyword>
<reference evidence="9" key="2">
    <citation type="journal article" date="2016" name="Int. J. Syst. Evol. Microbiol.">
        <title>Complete genome sequence and cell structure of Limnochorda pilosa, a Gram-negative spore-former within the phylum Firmicutes.</title>
        <authorList>
            <person name="Watanabe M."/>
            <person name="Kojima H."/>
            <person name="Fukui M."/>
        </authorList>
    </citation>
    <scope>NUCLEOTIDE SEQUENCE [LARGE SCALE GENOMIC DNA]</scope>
    <source>
        <strain evidence="9">HC45</strain>
    </source>
</reference>
<evidence type="ECO:0000313" key="9">
    <source>
        <dbReference type="Proteomes" id="UP000065807"/>
    </source>
</evidence>
<gene>
    <name evidence="6" type="primary">nusB</name>
    <name evidence="8" type="ORF">LIP_2594</name>
</gene>
<keyword evidence="5 6" id="KW-0804">Transcription</keyword>
<dbReference type="OrthoDB" id="9811381at2"/>
<evidence type="ECO:0000256" key="6">
    <source>
        <dbReference type="HAMAP-Rule" id="MF_00073"/>
    </source>
</evidence>
<evidence type="ECO:0000256" key="5">
    <source>
        <dbReference type="ARBA" id="ARBA00023163"/>
    </source>
</evidence>
<evidence type="ECO:0000256" key="3">
    <source>
        <dbReference type="ARBA" id="ARBA00022884"/>
    </source>
</evidence>
<comment type="similarity">
    <text evidence="1 6">Belongs to the NusB family.</text>
</comment>
<organism evidence="8 9">
    <name type="scientific">Limnochorda pilosa</name>
    <dbReference type="NCBI Taxonomy" id="1555112"/>
    <lineage>
        <taxon>Bacteria</taxon>
        <taxon>Bacillati</taxon>
        <taxon>Bacillota</taxon>
        <taxon>Limnochordia</taxon>
        <taxon>Limnochordales</taxon>
        <taxon>Limnochordaceae</taxon>
        <taxon>Limnochorda</taxon>
    </lineage>
</organism>
<evidence type="ECO:0000256" key="1">
    <source>
        <dbReference type="ARBA" id="ARBA00005952"/>
    </source>
</evidence>
<dbReference type="AlphaFoldDB" id="A0A0K2SNL1"/>
<dbReference type="PANTHER" id="PTHR11078:SF3">
    <property type="entry name" value="ANTITERMINATION NUSB DOMAIN-CONTAINING PROTEIN"/>
    <property type="match status" value="1"/>
</dbReference>
<evidence type="ECO:0000259" key="7">
    <source>
        <dbReference type="Pfam" id="PF01029"/>
    </source>
</evidence>
<reference evidence="9" key="1">
    <citation type="submission" date="2015-07" db="EMBL/GenBank/DDBJ databases">
        <title>Complete genome sequence and phylogenetic analysis of Limnochorda pilosa.</title>
        <authorList>
            <person name="Watanabe M."/>
            <person name="Kojima H."/>
            <person name="Fukui M."/>
        </authorList>
    </citation>
    <scope>NUCLEOTIDE SEQUENCE [LARGE SCALE GENOMIC DNA]</scope>
    <source>
        <strain evidence="9">HC45</strain>
    </source>
</reference>
<dbReference type="KEGG" id="lpil:LIP_2594"/>
<dbReference type="Proteomes" id="UP000065807">
    <property type="component" value="Chromosome"/>
</dbReference>